<accession>A0ABP7QML3</accession>
<dbReference type="RefSeq" id="WP_344769843.1">
    <property type="nucleotide sequence ID" value="NZ_BAABAK010000020.1"/>
</dbReference>
<keyword evidence="3" id="KW-1185">Reference proteome</keyword>
<protein>
    <recommendedName>
        <fullName evidence="1">Streptomycin biosynthesis protein StrF domain-containing protein</fullName>
    </recommendedName>
</protein>
<dbReference type="Gene3D" id="3.90.550.10">
    <property type="entry name" value="Spore Coat Polysaccharide Biosynthesis Protein SpsA, Chain A"/>
    <property type="match status" value="1"/>
</dbReference>
<gene>
    <name evidence="2" type="ORF">GCM10022246_39560</name>
</gene>
<comment type="caution">
    <text evidence="2">The sequence shown here is derived from an EMBL/GenBank/DDBJ whole genome shotgun (WGS) entry which is preliminary data.</text>
</comment>
<proteinExistence type="predicted"/>
<dbReference type="Proteomes" id="UP001501081">
    <property type="component" value="Unassembled WGS sequence"/>
</dbReference>
<dbReference type="Pfam" id="PF13712">
    <property type="entry name" value="Glyco_tranf_2_5"/>
    <property type="match status" value="1"/>
</dbReference>
<evidence type="ECO:0000313" key="2">
    <source>
        <dbReference type="EMBL" id="GAA3983823.1"/>
    </source>
</evidence>
<organism evidence="2 3">
    <name type="scientific">Pedobacter ginsengiterrae</name>
    <dbReference type="NCBI Taxonomy" id="871696"/>
    <lineage>
        <taxon>Bacteria</taxon>
        <taxon>Pseudomonadati</taxon>
        <taxon>Bacteroidota</taxon>
        <taxon>Sphingobacteriia</taxon>
        <taxon>Sphingobacteriales</taxon>
        <taxon>Sphingobacteriaceae</taxon>
        <taxon>Pedobacter</taxon>
    </lineage>
</organism>
<name>A0ABP7QML3_9SPHI</name>
<dbReference type="InterPro" id="IPR059123">
    <property type="entry name" value="StrF_dom"/>
</dbReference>
<feature type="domain" description="Streptomycin biosynthesis protein StrF" evidence="1">
    <location>
        <begin position="20"/>
        <end position="183"/>
    </location>
</feature>
<dbReference type="SUPFAM" id="SSF53448">
    <property type="entry name" value="Nucleotide-diphospho-sugar transferases"/>
    <property type="match status" value="1"/>
</dbReference>
<evidence type="ECO:0000259" key="1">
    <source>
        <dbReference type="Pfam" id="PF13712"/>
    </source>
</evidence>
<evidence type="ECO:0000313" key="3">
    <source>
        <dbReference type="Proteomes" id="UP001501081"/>
    </source>
</evidence>
<dbReference type="InterPro" id="IPR029044">
    <property type="entry name" value="Nucleotide-diphossugar_trans"/>
</dbReference>
<sequence length="291" mass="33390">MISIIIASVKPELLAKVEASISKTIGVNYEVIAIENGDGRMGLCELYNKGVSQSHFDVLCFMHEDIVFKTENWGALVLQIFENNKQLGLLGVAGSQYKSVAPSTWHSFKNEEPELLNYNFIQHFKFSEHKAILEYSNPENALLTNVATIDGLWFCCTRDAVQKYSFDEKILKGFHGYDLDFSIGIGQYFDVAVTFEILIEHFSEGNLNKDWLIDILKVHAKWSSLLPINIRNLSKKKIFFLEKNGFRALIQRMKAEGFTLSEINNVIFQGKKSRVMSFKLLLKIYFFLFKK</sequence>
<dbReference type="EMBL" id="BAABAK010000020">
    <property type="protein sequence ID" value="GAA3983823.1"/>
    <property type="molecule type" value="Genomic_DNA"/>
</dbReference>
<reference evidence="3" key="1">
    <citation type="journal article" date="2019" name="Int. J. Syst. Evol. Microbiol.">
        <title>The Global Catalogue of Microorganisms (GCM) 10K type strain sequencing project: providing services to taxonomists for standard genome sequencing and annotation.</title>
        <authorList>
            <consortium name="The Broad Institute Genomics Platform"/>
            <consortium name="The Broad Institute Genome Sequencing Center for Infectious Disease"/>
            <person name="Wu L."/>
            <person name="Ma J."/>
        </authorList>
    </citation>
    <scope>NUCLEOTIDE SEQUENCE [LARGE SCALE GENOMIC DNA]</scope>
    <source>
        <strain evidence="3">JCM 17338</strain>
    </source>
</reference>